<evidence type="ECO:0000256" key="3">
    <source>
        <dbReference type="RuleBase" id="RU004514"/>
    </source>
</evidence>
<dbReference type="InterPro" id="IPR011078">
    <property type="entry name" value="PyrdxlP_homeostasis"/>
</dbReference>
<dbReference type="EMBL" id="JBHUIK010000001">
    <property type="protein sequence ID" value="MFD2212941.1"/>
    <property type="molecule type" value="Genomic_DNA"/>
</dbReference>
<sequence length="228" mass="25520">MNVQENYRNIRSTIEKTCERIGRNANEVHVVAVTKYVSVQRAKEALDAGVKHLGENRDEGLIEKIEIIGEGPNWHFIGSLQTRKVKNIINKVDYIHSLDRLSLAKEIDKRAQQPIKCFVQVNVSGEEAKHGCSPEDVVKFIQTLSEYPNIMIVGLMTMAPLTEDHDVIRGCFKRLKQLQQDVQALQLLSAPCMELSMGMSNDYEIAIEEGATFIRIGTSLVGNEIGGV</sequence>
<organism evidence="5 6">
    <name type="scientific">Metabacillus endolithicus</name>
    <dbReference type="NCBI Taxonomy" id="1535204"/>
    <lineage>
        <taxon>Bacteria</taxon>
        <taxon>Bacillati</taxon>
        <taxon>Bacillota</taxon>
        <taxon>Bacilli</taxon>
        <taxon>Bacillales</taxon>
        <taxon>Bacillaceae</taxon>
        <taxon>Metabacillus</taxon>
    </lineage>
</organism>
<comment type="similarity">
    <text evidence="2 3">Belongs to the pyridoxal phosphate-binding protein YggS/PROSC family.</text>
</comment>
<dbReference type="SUPFAM" id="SSF51419">
    <property type="entry name" value="PLP-binding barrel"/>
    <property type="match status" value="1"/>
</dbReference>
<dbReference type="InterPro" id="IPR001608">
    <property type="entry name" value="Ala_racemase_N"/>
</dbReference>
<keyword evidence="6" id="KW-1185">Reference proteome</keyword>
<gene>
    <name evidence="5" type="ORF">ACFSKK_04335</name>
</gene>
<dbReference type="InterPro" id="IPR029066">
    <property type="entry name" value="PLP-binding_barrel"/>
</dbReference>
<keyword evidence="1 2" id="KW-0663">Pyridoxal phosphate</keyword>
<dbReference type="Proteomes" id="UP001597318">
    <property type="component" value="Unassembled WGS sequence"/>
</dbReference>
<protein>
    <recommendedName>
        <fullName evidence="2">Pyridoxal phosphate homeostasis protein</fullName>
        <shortName evidence="2">PLP homeostasis protein</shortName>
    </recommendedName>
</protein>
<accession>A0ABW5BTQ9</accession>
<proteinExistence type="inferred from homology"/>
<feature type="domain" description="Alanine racemase N-terminal" evidence="4">
    <location>
        <begin position="14"/>
        <end position="222"/>
    </location>
</feature>
<evidence type="ECO:0000313" key="5">
    <source>
        <dbReference type="EMBL" id="MFD2212941.1"/>
    </source>
</evidence>
<dbReference type="PROSITE" id="PS01211">
    <property type="entry name" value="UPF0001"/>
    <property type="match status" value="1"/>
</dbReference>
<evidence type="ECO:0000256" key="2">
    <source>
        <dbReference type="HAMAP-Rule" id="MF_02087"/>
    </source>
</evidence>
<reference evidence="6" key="1">
    <citation type="journal article" date="2019" name="Int. J. Syst. Evol. Microbiol.">
        <title>The Global Catalogue of Microorganisms (GCM) 10K type strain sequencing project: providing services to taxonomists for standard genome sequencing and annotation.</title>
        <authorList>
            <consortium name="The Broad Institute Genomics Platform"/>
            <consortium name="The Broad Institute Genome Sequencing Center for Infectious Disease"/>
            <person name="Wu L."/>
            <person name="Ma J."/>
        </authorList>
    </citation>
    <scope>NUCLEOTIDE SEQUENCE [LARGE SCALE GENOMIC DNA]</scope>
    <source>
        <strain evidence="6">CGMCC 1.15474</strain>
    </source>
</reference>
<feature type="modified residue" description="N6-(pyridoxal phosphate)lysine" evidence="2">
    <location>
        <position position="35"/>
    </location>
</feature>
<dbReference type="PANTHER" id="PTHR10146:SF14">
    <property type="entry name" value="PYRIDOXAL PHOSPHATE HOMEOSTASIS PROTEIN"/>
    <property type="match status" value="1"/>
</dbReference>
<dbReference type="RefSeq" id="WP_247341556.1">
    <property type="nucleotide sequence ID" value="NZ_CP095550.1"/>
</dbReference>
<comment type="function">
    <text evidence="2">Pyridoxal 5'-phosphate (PLP)-binding protein, which is involved in PLP homeostasis.</text>
</comment>
<dbReference type="HAMAP" id="MF_02087">
    <property type="entry name" value="PLP_homeostasis"/>
    <property type="match status" value="1"/>
</dbReference>
<dbReference type="NCBIfam" id="TIGR00044">
    <property type="entry name" value="YggS family pyridoxal phosphate-dependent enzyme"/>
    <property type="match status" value="1"/>
</dbReference>
<dbReference type="CDD" id="cd00635">
    <property type="entry name" value="PLPDE_III_YBL036c_like"/>
    <property type="match status" value="1"/>
</dbReference>
<evidence type="ECO:0000313" key="6">
    <source>
        <dbReference type="Proteomes" id="UP001597318"/>
    </source>
</evidence>
<comment type="caution">
    <text evidence="5">The sequence shown here is derived from an EMBL/GenBank/DDBJ whole genome shotgun (WGS) entry which is preliminary data.</text>
</comment>
<dbReference type="Pfam" id="PF01168">
    <property type="entry name" value="Ala_racemase_N"/>
    <property type="match status" value="1"/>
</dbReference>
<dbReference type="PANTHER" id="PTHR10146">
    <property type="entry name" value="PROLINE SYNTHETASE CO-TRANSCRIBED BACTERIAL HOMOLOG PROTEIN"/>
    <property type="match status" value="1"/>
</dbReference>
<dbReference type="Gene3D" id="3.20.20.10">
    <property type="entry name" value="Alanine racemase"/>
    <property type="match status" value="1"/>
</dbReference>
<evidence type="ECO:0000256" key="1">
    <source>
        <dbReference type="ARBA" id="ARBA00022898"/>
    </source>
</evidence>
<name>A0ABW5BTQ9_9BACI</name>
<dbReference type="PIRSF" id="PIRSF004848">
    <property type="entry name" value="YBL036c_PLPDEIII"/>
    <property type="match status" value="1"/>
</dbReference>
<evidence type="ECO:0000259" key="4">
    <source>
        <dbReference type="Pfam" id="PF01168"/>
    </source>
</evidence>